<accession>A9UX07</accession>
<gene>
    <name evidence="9" type="ORF">MONBRDRAFT_36711</name>
</gene>
<feature type="domain" description="Thioredoxin" evidence="8">
    <location>
        <begin position="11"/>
        <end position="148"/>
    </location>
</feature>
<comment type="subcellular location">
    <subcellularLocation>
        <location evidence="1">Endoplasmic reticulum membrane</location>
        <topology evidence="1">Single-pass membrane protein</topology>
    </subcellularLocation>
</comment>
<evidence type="ECO:0000313" key="10">
    <source>
        <dbReference type="Proteomes" id="UP000001357"/>
    </source>
</evidence>
<dbReference type="GO" id="GO:0005789">
    <property type="term" value="C:endoplasmic reticulum membrane"/>
    <property type="evidence" value="ECO:0007669"/>
    <property type="project" value="UniProtKB-SubCell"/>
</dbReference>
<feature type="signal peptide" evidence="7">
    <location>
        <begin position="1"/>
        <end position="27"/>
    </location>
</feature>
<dbReference type="eggNOG" id="KOG0191">
    <property type="taxonomic scope" value="Eukaryota"/>
</dbReference>
<reference evidence="9 10" key="1">
    <citation type="journal article" date="2008" name="Nature">
        <title>The genome of the choanoflagellate Monosiga brevicollis and the origin of metazoans.</title>
        <authorList>
            <consortium name="JGI Sequencing"/>
            <person name="King N."/>
            <person name="Westbrook M.J."/>
            <person name="Young S.L."/>
            <person name="Kuo A."/>
            <person name="Abedin M."/>
            <person name="Chapman J."/>
            <person name="Fairclough S."/>
            <person name="Hellsten U."/>
            <person name="Isogai Y."/>
            <person name="Letunic I."/>
            <person name="Marr M."/>
            <person name="Pincus D."/>
            <person name="Putnam N."/>
            <person name="Rokas A."/>
            <person name="Wright K.J."/>
            <person name="Zuzow R."/>
            <person name="Dirks W."/>
            <person name="Good M."/>
            <person name="Goodstein D."/>
            <person name="Lemons D."/>
            <person name="Li W."/>
            <person name="Lyons J.B."/>
            <person name="Morris A."/>
            <person name="Nichols S."/>
            <person name="Richter D.J."/>
            <person name="Salamov A."/>
            <person name="Bork P."/>
            <person name="Lim W.A."/>
            <person name="Manning G."/>
            <person name="Miller W.T."/>
            <person name="McGinnis W."/>
            <person name="Shapiro H."/>
            <person name="Tjian R."/>
            <person name="Grigoriev I.V."/>
            <person name="Rokhsar D."/>
        </authorList>
    </citation>
    <scope>NUCLEOTIDE SEQUENCE [LARGE SCALE GENOMIC DNA]</scope>
    <source>
        <strain evidence="10">MX1 / ATCC 50154</strain>
    </source>
</reference>
<dbReference type="GO" id="GO:0005783">
    <property type="term" value="C:endoplasmic reticulum"/>
    <property type="evidence" value="ECO:0000318"/>
    <property type="project" value="GO_Central"/>
</dbReference>
<feature type="transmembrane region" description="Helical" evidence="6">
    <location>
        <begin position="335"/>
        <end position="356"/>
    </location>
</feature>
<dbReference type="Pfam" id="PF13848">
    <property type="entry name" value="Thioredoxin_6"/>
    <property type="match status" value="1"/>
</dbReference>
<sequence length="378" mass="41050">MLLQSAAGWSLALVALVALTSLRAVNAEEAVAQQVNAEEFETLRQQTALFVKFYAPWCGHCKQLAPTWDKLNGLIPDDLAVNVVKVDCTQHGSNKPLIARVSSKDDLATRLVAAKTTPFVLFVQDKAPATALERAAGDMLPNVACAVATPAVVADAGLSLTPGIYLCKDEETLTYTGEPENLADWALLHRFPRVFEFNSQNARGFYGNKNPPSVAVLLVEDADSTGAAQALKLANVIEDQQFAFMQPKMIPFLVNKIWQADTNQLPILVVHDQANMVFFMYDGDVADTAAVQAFLADVKAGKVEGSSINSSSRFLEKQLQSIMAGFVYLRDEQPILMGVTLFCAMCAMIVAFQALFREDKAQAKVEQAAKSAQSKKAD</sequence>
<dbReference type="InterPro" id="IPR013766">
    <property type="entry name" value="Thioredoxin_domain"/>
</dbReference>
<dbReference type="PANTHER" id="PTHR46426:SF1">
    <property type="entry name" value="PROTEIN DISULFIDE-ISOMERASE TMX3"/>
    <property type="match status" value="1"/>
</dbReference>
<protein>
    <recommendedName>
        <fullName evidence="8">Thioredoxin domain-containing protein</fullName>
    </recommendedName>
</protein>
<dbReference type="GeneID" id="5890244"/>
<keyword evidence="7" id="KW-0732">Signal</keyword>
<evidence type="ECO:0000256" key="7">
    <source>
        <dbReference type="SAM" id="SignalP"/>
    </source>
</evidence>
<keyword evidence="10" id="KW-1185">Reference proteome</keyword>
<dbReference type="PROSITE" id="PS51352">
    <property type="entry name" value="THIOREDOXIN_2"/>
    <property type="match status" value="1"/>
</dbReference>
<dbReference type="AlphaFoldDB" id="A9UX07"/>
<dbReference type="PROSITE" id="PS00194">
    <property type="entry name" value="THIOREDOXIN_1"/>
    <property type="match status" value="1"/>
</dbReference>
<proteinExistence type="predicted"/>
<dbReference type="SUPFAM" id="SSF52833">
    <property type="entry name" value="Thioredoxin-like"/>
    <property type="match status" value="1"/>
</dbReference>
<evidence type="ECO:0000256" key="3">
    <source>
        <dbReference type="ARBA" id="ARBA00022989"/>
    </source>
</evidence>
<evidence type="ECO:0000256" key="5">
    <source>
        <dbReference type="ARBA" id="ARBA00045246"/>
    </source>
</evidence>
<evidence type="ECO:0000259" key="8">
    <source>
        <dbReference type="PROSITE" id="PS51352"/>
    </source>
</evidence>
<keyword evidence="2 6" id="KW-0812">Transmembrane</keyword>
<dbReference type="InterPro" id="IPR017937">
    <property type="entry name" value="Thioredoxin_CS"/>
</dbReference>
<evidence type="ECO:0000256" key="1">
    <source>
        <dbReference type="ARBA" id="ARBA00004389"/>
    </source>
</evidence>
<dbReference type="Gene3D" id="3.40.30.10">
    <property type="entry name" value="Glutaredoxin"/>
    <property type="match status" value="2"/>
</dbReference>
<feature type="chain" id="PRO_5002744805" description="Thioredoxin domain-containing protein" evidence="7">
    <location>
        <begin position="28"/>
        <end position="378"/>
    </location>
</feature>
<dbReference type="InterPro" id="IPR052250">
    <property type="entry name" value="PDI_TMX3"/>
</dbReference>
<dbReference type="EMBL" id="CH991548">
    <property type="protein sequence ID" value="EDQ90310.1"/>
    <property type="molecule type" value="Genomic_DNA"/>
</dbReference>
<keyword evidence="4 6" id="KW-0472">Membrane</keyword>
<comment type="function">
    <text evidence="5">Probable disulfide isomerase, which participates in the folding of proteins containing disulfide bonds. May act as a dithiol oxidase. Acts as a regulator of endoplasmic reticulum-mitochondria contact sites via its ability to regulate redox signals.</text>
</comment>
<dbReference type="PANTHER" id="PTHR46426">
    <property type="entry name" value="PROTEIN DISULFIDE-ISOMERASE TMX3"/>
    <property type="match status" value="1"/>
</dbReference>
<evidence type="ECO:0000256" key="4">
    <source>
        <dbReference type="ARBA" id="ARBA00023136"/>
    </source>
</evidence>
<organism evidence="9 10">
    <name type="scientific">Monosiga brevicollis</name>
    <name type="common">Choanoflagellate</name>
    <dbReference type="NCBI Taxonomy" id="81824"/>
    <lineage>
        <taxon>Eukaryota</taxon>
        <taxon>Choanoflagellata</taxon>
        <taxon>Craspedida</taxon>
        <taxon>Salpingoecidae</taxon>
        <taxon>Monosiga</taxon>
    </lineage>
</organism>
<dbReference type="InParanoid" id="A9UX07"/>
<evidence type="ECO:0000256" key="2">
    <source>
        <dbReference type="ARBA" id="ARBA00022692"/>
    </source>
</evidence>
<dbReference type="InterPro" id="IPR036249">
    <property type="entry name" value="Thioredoxin-like_sf"/>
</dbReference>
<evidence type="ECO:0000256" key="6">
    <source>
        <dbReference type="SAM" id="Phobius"/>
    </source>
</evidence>
<evidence type="ECO:0000313" key="9">
    <source>
        <dbReference type="EMBL" id="EDQ90310.1"/>
    </source>
</evidence>
<dbReference type="Pfam" id="PF00085">
    <property type="entry name" value="Thioredoxin"/>
    <property type="match status" value="1"/>
</dbReference>
<dbReference type="Proteomes" id="UP000001357">
    <property type="component" value="Unassembled WGS sequence"/>
</dbReference>
<dbReference type="RefSeq" id="XP_001745077.1">
    <property type="nucleotide sequence ID" value="XM_001745025.1"/>
</dbReference>
<dbReference type="STRING" id="81824.A9UX07"/>
<name>A9UX07_MONBE</name>
<dbReference type="KEGG" id="mbr:MONBRDRAFT_36711"/>
<keyword evidence="3 6" id="KW-1133">Transmembrane helix</keyword>